<name>A0AA38GCA2_TAXCH</name>
<organism evidence="1 2">
    <name type="scientific">Taxus chinensis</name>
    <name type="common">Chinese yew</name>
    <name type="synonym">Taxus wallichiana var. chinensis</name>
    <dbReference type="NCBI Taxonomy" id="29808"/>
    <lineage>
        <taxon>Eukaryota</taxon>
        <taxon>Viridiplantae</taxon>
        <taxon>Streptophyta</taxon>
        <taxon>Embryophyta</taxon>
        <taxon>Tracheophyta</taxon>
        <taxon>Spermatophyta</taxon>
        <taxon>Pinopsida</taxon>
        <taxon>Pinidae</taxon>
        <taxon>Conifers II</taxon>
        <taxon>Cupressales</taxon>
        <taxon>Taxaceae</taxon>
        <taxon>Taxus</taxon>
    </lineage>
</organism>
<keyword evidence="2" id="KW-1185">Reference proteome</keyword>
<reference evidence="1 2" key="1">
    <citation type="journal article" date="2021" name="Nat. Plants">
        <title>The Taxus genome provides insights into paclitaxel biosynthesis.</title>
        <authorList>
            <person name="Xiong X."/>
            <person name="Gou J."/>
            <person name="Liao Q."/>
            <person name="Li Y."/>
            <person name="Zhou Q."/>
            <person name="Bi G."/>
            <person name="Li C."/>
            <person name="Du R."/>
            <person name="Wang X."/>
            <person name="Sun T."/>
            <person name="Guo L."/>
            <person name="Liang H."/>
            <person name="Lu P."/>
            <person name="Wu Y."/>
            <person name="Zhang Z."/>
            <person name="Ro D.K."/>
            <person name="Shang Y."/>
            <person name="Huang S."/>
            <person name="Yan J."/>
        </authorList>
    </citation>
    <scope>NUCLEOTIDE SEQUENCE [LARGE SCALE GENOMIC DNA]</scope>
    <source>
        <strain evidence="1">Ta-2019</strain>
    </source>
</reference>
<evidence type="ECO:0000313" key="2">
    <source>
        <dbReference type="Proteomes" id="UP000824469"/>
    </source>
</evidence>
<dbReference type="EMBL" id="JAHRHJ020000004">
    <property type="protein sequence ID" value="KAH9318992.1"/>
    <property type="molecule type" value="Genomic_DNA"/>
</dbReference>
<sequence>MSVRKWCARGARKWLTVDTGNAPFAHGWHTTMSVDTGNGAPLAHGNGTISLDTGNGAPLAHGNGARHRLSTQEMVRPWRTEMAHDNECPCAL</sequence>
<dbReference type="Proteomes" id="UP000824469">
    <property type="component" value="Unassembled WGS sequence"/>
</dbReference>
<proteinExistence type="predicted"/>
<evidence type="ECO:0000313" key="1">
    <source>
        <dbReference type="EMBL" id="KAH9318992.1"/>
    </source>
</evidence>
<feature type="non-terminal residue" evidence="1">
    <location>
        <position position="92"/>
    </location>
</feature>
<dbReference type="AlphaFoldDB" id="A0AA38GCA2"/>
<protein>
    <submittedName>
        <fullName evidence="1">Uncharacterized protein</fullName>
    </submittedName>
</protein>
<comment type="caution">
    <text evidence="1">The sequence shown here is derived from an EMBL/GenBank/DDBJ whole genome shotgun (WGS) entry which is preliminary data.</text>
</comment>
<accession>A0AA38GCA2</accession>
<gene>
    <name evidence="1" type="ORF">KI387_020761</name>
</gene>